<sequence length="50" mass="5536">MSTHPNRSYDKHLQNVNPDTALLTTQALHMISVGMECTTLALSVPRSNQL</sequence>
<evidence type="ECO:0000313" key="1">
    <source>
        <dbReference type="EMBL" id="GCC39068.1"/>
    </source>
</evidence>
<dbReference type="EMBL" id="BEZZ01016927">
    <property type="protein sequence ID" value="GCC39068.1"/>
    <property type="molecule type" value="Genomic_DNA"/>
</dbReference>
<evidence type="ECO:0000313" key="2">
    <source>
        <dbReference type="Proteomes" id="UP000287033"/>
    </source>
</evidence>
<proteinExistence type="predicted"/>
<dbReference type="AlphaFoldDB" id="A0A401T8T8"/>
<accession>A0A401T8T8</accession>
<organism evidence="1 2">
    <name type="scientific">Chiloscyllium punctatum</name>
    <name type="common">Brownbanded bambooshark</name>
    <name type="synonym">Hemiscyllium punctatum</name>
    <dbReference type="NCBI Taxonomy" id="137246"/>
    <lineage>
        <taxon>Eukaryota</taxon>
        <taxon>Metazoa</taxon>
        <taxon>Chordata</taxon>
        <taxon>Craniata</taxon>
        <taxon>Vertebrata</taxon>
        <taxon>Chondrichthyes</taxon>
        <taxon>Elasmobranchii</taxon>
        <taxon>Galeomorphii</taxon>
        <taxon>Galeoidea</taxon>
        <taxon>Orectolobiformes</taxon>
        <taxon>Hemiscylliidae</taxon>
        <taxon>Chiloscyllium</taxon>
    </lineage>
</organism>
<name>A0A401T8T8_CHIPU</name>
<reference evidence="1 2" key="1">
    <citation type="journal article" date="2018" name="Nat. Ecol. Evol.">
        <title>Shark genomes provide insights into elasmobranch evolution and the origin of vertebrates.</title>
        <authorList>
            <person name="Hara Y"/>
            <person name="Yamaguchi K"/>
            <person name="Onimaru K"/>
            <person name="Kadota M"/>
            <person name="Koyanagi M"/>
            <person name="Keeley SD"/>
            <person name="Tatsumi K"/>
            <person name="Tanaka K"/>
            <person name="Motone F"/>
            <person name="Kageyama Y"/>
            <person name="Nozu R"/>
            <person name="Adachi N"/>
            <person name="Nishimura O"/>
            <person name="Nakagawa R"/>
            <person name="Tanegashima C"/>
            <person name="Kiyatake I"/>
            <person name="Matsumoto R"/>
            <person name="Murakumo K"/>
            <person name="Nishida K"/>
            <person name="Terakita A"/>
            <person name="Kuratani S"/>
            <person name="Sato K"/>
            <person name="Hyodo S Kuraku.S."/>
        </authorList>
    </citation>
    <scope>NUCLEOTIDE SEQUENCE [LARGE SCALE GENOMIC DNA]</scope>
</reference>
<protein>
    <submittedName>
        <fullName evidence="1">Uncharacterized protein</fullName>
    </submittedName>
</protein>
<comment type="caution">
    <text evidence="1">The sequence shown here is derived from an EMBL/GenBank/DDBJ whole genome shotgun (WGS) entry which is preliminary data.</text>
</comment>
<feature type="non-terminal residue" evidence="1">
    <location>
        <position position="50"/>
    </location>
</feature>
<gene>
    <name evidence="1" type="ORF">chiPu_0023183</name>
</gene>
<keyword evidence="2" id="KW-1185">Reference proteome</keyword>
<dbReference type="Proteomes" id="UP000287033">
    <property type="component" value="Unassembled WGS sequence"/>
</dbReference>